<dbReference type="RefSeq" id="WP_163693944.1">
    <property type="nucleotide sequence ID" value="NZ_FXTW01000003.1"/>
</dbReference>
<comment type="caution">
    <text evidence="2">The sequence shown here is derived from an EMBL/GenBank/DDBJ whole genome shotgun (WGS) entry which is preliminary data.</text>
</comment>
<proteinExistence type="predicted"/>
<dbReference type="EMBL" id="JAABOP010000004">
    <property type="protein sequence ID" value="NER11500.1"/>
    <property type="molecule type" value="Genomic_DNA"/>
</dbReference>
<keyword evidence="2" id="KW-0503">Monooxygenase</keyword>
<dbReference type="InterPro" id="IPR011008">
    <property type="entry name" value="Dimeric_a/b-barrel"/>
</dbReference>
<feature type="domain" description="ABM" evidence="1">
    <location>
        <begin position="2"/>
        <end position="91"/>
    </location>
</feature>
<dbReference type="Gene3D" id="3.30.70.100">
    <property type="match status" value="1"/>
</dbReference>
<dbReference type="SUPFAM" id="SSF54909">
    <property type="entry name" value="Dimeric alpha+beta barrel"/>
    <property type="match status" value="1"/>
</dbReference>
<evidence type="ECO:0000313" key="3">
    <source>
        <dbReference type="Proteomes" id="UP000468443"/>
    </source>
</evidence>
<dbReference type="Proteomes" id="UP000468443">
    <property type="component" value="Unassembled WGS sequence"/>
</dbReference>
<name>A0A6P0UGD4_9FLAO</name>
<evidence type="ECO:0000313" key="2">
    <source>
        <dbReference type="EMBL" id="NER11500.1"/>
    </source>
</evidence>
<dbReference type="Pfam" id="PF03992">
    <property type="entry name" value="ABM"/>
    <property type="match status" value="1"/>
</dbReference>
<sequence length="98" mass="11914">MIIRIVKLHFEKENISSFERIFKETREVIRDFKGCRHLELYQDTVDPSIFFTYSKWDSEEDLEAYRKSDFFMGVWARTKMLFTEKAEAWSVKHVHSIN</sequence>
<accession>A0A6P0UGD4</accession>
<keyword evidence="2" id="KW-0560">Oxidoreductase</keyword>
<dbReference type="InterPro" id="IPR007138">
    <property type="entry name" value="ABM_dom"/>
</dbReference>
<gene>
    <name evidence="2" type="ORF">GWK09_13290</name>
</gene>
<dbReference type="GO" id="GO:0004497">
    <property type="term" value="F:monooxygenase activity"/>
    <property type="evidence" value="ECO:0007669"/>
    <property type="project" value="UniProtKB-KW"/>
</dbReference>
<dbReference type="AlphaFoldDB" id="A0A6P0UGD4"/>
<organism evidence="2 3">
    <name type="scientific">Muriicola jejuensis</name>
    <dbReference type="NCBI Taxonomy" id="504488"/>
    <lineage>
        <taxon>Bacteria</taxon>
        <taxon>Pseudomonadati</taxon>
        <taxon>Bacteroidota</taxon>
        <taxon>Flavobacteriia</taxon>
        <taxon>Flavobacteriales</taxon>
        <taxon>Flavobacteriaceae</taxon>
        <taxon>Muriicola</taxon>
    </lineage>
</organism>
<reference evidence="2 3" key="1">
    <citation type="submission" date="2020-01" db="EMBL/GenBank/DDBJ databases">
        <title>Muriicola jejuensis KCTC 22299.</title>
        <authorList>
            <person name="Wang G."/>
        </authorList>
    </citation>
    <scope>NUCLEOTIDE SEQUENCE [LARGE SCALE GENOMIC DNA]</scope>
    <source>
        <strain evidence="2 3">KCTC 22299</strain>
    </source>
</reference>
<evidence type="ECO:0000259" key="1">
    <source>
        <dbReference type="PROSITE" id="PS51725"/>
    </source>
</evidence>
<protein>
    <submittedName>
        <fullName evidence="2">Antibiotic biosynthesis monooxygenase</fullName>
    </submittedName>
</protein>
<keyword evidence="3" id="KW-1185">Reference proteome</keyword>
<dbReference type="PROSITE" id="PS51725">
    <property type="entry name" value="ABM"/>
    <property type="match status" value="1"/>
</dbReference>